<evidence type="ECO:0008006" key="3">
    <source>
        <dbReference type="Google" id="ProtNLM"/>
    </source>
</evidence>
<dbReference type="Proteomes" id="UP000003423">
    <property type="component" value="Unassembled WGS sequence"/>
</dbReference>
<gene>
    <name evidence="1" type="ORF">BD31_I1824</name>
</gene>
<name>I3D4J1_9ARCH</name>
<reference evidence="1 2" key="1">
    <citation type="journal article" date="2012" name="J. Bacteriol.">
        <title>Genome sequence of "Candidatus Nitrosopumilus salaria" BD31, an ammonia-oxidizing archaeon from the San Francisco Bay estuary.</title>
        <authorList>
            <person name="Mosier A.C."/>
            <person name="Allen E.E."/>
            <person name="Kim M."/>
            <person name="Ferriera S."/>
            <person name="Francis C.A."/>
        </authorList>
    </citation>
    <scope>NUCLEOTIDE SEQUENCE [LARGE SCALE GENOMIC DNA]</scope>
    <source>
        <strain evidence="1 2">BD31</strain>
    </source>
</reference>
<evidence type="ECO:0000313" key="1">
    <source>
        <dbReference type="EMBL" id="EIJ66634.1"/>
    </source>
</evidence>
<sequence>MDEGQFTNSDISIPEGFFTSQAVIDNDGNMWFVIWKYQKRSNFF</sequence>
<comment type="caution">
    <text evidence="1">The sequence shown here is derived from an EMBL/GenBank/DDBJ whole genome shotgun (WGS) entry which is preliminary data.</text>
</comment>
<dbReference type="AlphaFoldDB" id="I3D4J1"/>
<protein>
    <recommendedName>
        <fullName evidence="3">Virginiamycin B lyase</fullName>
    </recommendedName>
</protein>
<proteinExistence type="predicted"/>
<dbReference type="EMBL" id="AEXL02000037">
    <property type="protein sequence ID" value="EIJ66634.1"/>
    <property type="molecule type" value="Genomic_DNA"/>
</dbReference>
<keyword evidence="2" id="KW-1185">Reference proteome</keyword>
<dbReference type="PATRIC" id="fig|859350.6.peg.368"/>
<organism evidence="1 2">
    <name type="scientific">Candidatus Nitrosopumilus salarius BD31</name>
    <dbReference type="NCBI Taxonomy" id="859350"/>
    <lineage>
        <taxon>Archaea</taxon>
        <taxon>Nitrososphaerota</taxon>
        <taxon>Nitrososphaeria</taxon>
        <taxon>Nitrosopumilales</taxon>
        <taxon>Nitrosopumilaceae</taxon>
        <taxon>Nitrosopumilus</taxon>
    </lineage>
</organism>
<evidence type="ECO:0000313" key="2">
    <source>
        <dbReference type="Proteomes" id="UP000003423"/>
    </source>
</evidence>
<accession>I3D4J1</accession>